<dbReference type="InParanoid" id="Q7R7B3"/>
<name>Q7R7B3_PLAYO</name>
<gene>
    <name evidence="1" type="ORF">PY07675</name>
</gene>
<dbReference type="PaxDb" id="73239-Q7R7B3"/>
<proteinExistence type="predicted"/>
<accession>Q7R7B3</accession>
<dbReference type="Proteomes" id="UP000008553">
    <property type="component" value="Unassembled WGS sequence"/>
</dbReference>
<evidence type="ECO:0000313" key="2">
    <source>
        <dbReference type="Proteomes" id="UP000008553"/>
    </source>
</evidence>
<organism evidence="1 2">
    <name type="scientific">Plasmodium yoelii yoelii</name>
    <dbReference type="NCBI Taxonomy" id="73239"/>
    <lineage>
        <taxon>Eukaryota</taxon>
        <taxon>Sar</taxon>
        <taxon>Alveolata</taxon>
        <taxon>Apicomplexa</taxon>
        <taxon>Aconoidasida</taxon>
        <taxon>Haemosporida</taxon>
        <taxon>Plasmodiidae</taxon>
        <taxon>Plasmodium</taxon>
        <taxon>Plasmodium (Vinckeia)</taxon>
    </lineage>
</organism>
<dbReference type="EMBL" id="AABL01002862">
    <property type="protein sequence ID" value="EAA20181.1"/>
    <property type="molecule type" value="Genomic_DNA"/>
</dbReference>
<evidence type="ECO:0000313" key="1">
    <source>
        <dbReference type="EMBL" id="EAA20181.1"/>
    </source>
</evidence>
<comment type="caution">
    <text evidence="1">The sequence shown here is derived from an EMBL/GenBank/DDBJ whole genome shotgun (WGS) entry which is preliminary data.</text>
</comment>
<protein>
    <submittedName>
        <fullName evidence="1">Uncharacterized protein</fullName>
    </submittedName>
</protein>
<dbReference type="AlphaFoldDB" id="Q7R7B3"/>
<sequence>MAYALRSRTDKLDLIKLQNFSKAKDTVNRTKWQSSDWKMIFTNPTSDEGLISNIYKKLKKLDSKESNNYFYKMGYRAKHRILKSGTRMYLKKCSKSLVTRKIQIKTSLRFYFTPVRMAKIKLSGHST</sequence>
<reference evidence="1 2" key="1">
    <citation type="journal article" date="2002" name="Nature">
        <title>Genome sequence and comparative analysis of the model rodent malaria parasite Plasmodium yoelii yoelii.</title>
        <authorList>
            <person name="Carlton J.M."/>
            <person name="Angiuoli S.V."/>
            <person name="Suh B.B."/>
            <person name="Kooij T.W."/>
            <person name="Pertea M."/>
            <person name="Silva J.C."/>
            <person name="Ermolaeva M.D."/>
            <person name="Allen J.E."/>
            <person name="Selengut J.D."/>
            <person name="Koo H.L."/>
            <person name="Peterson J.D."/>
            <person name="Pop M."/>
            <person name="Kosack D.S."/>
            <person name="Shumway M.F."/>
            <person name="Bidwell S.L."/>
            <person name="Shallom S.J."/>
            <person name="van Aken S.E."/>
            <person name="Riedmuller S.B."/>
            <person name="Feldblyum T.V."/>
            <person name="Cho J.K."/>
            <person name="Quackenbush J."/>
            <person name="Sedegah M."/>
            <person name="Shoaibi A."/>
            <person name="Cummings L.M."/>
            <person name="Florens L."/>
            <person name="Yates J.R."/>
            <person name="Raine J.D."/>
            <person name="Sinden R.E."/>
            <person name="Harris M.A."/>
            <person name="Cunningham D.A."/>
            <person name="Preiser P.R."/>
            <person name="Bergman L.W."/>
            <person name="Vaidya A.B."/>
            <person name="van Lin L.H."/>
            <person name="Janse C.J."/>
            <person name="Waters A.P."/>
            <person name="Smith H.O."/>
            <person name="White O.R."/>
            <person name="Salzberg S.L."/>
            <person name="Venter J.C."/>
            <person name="Fraser C.M."/>
            <person name="Hoffman S.L."/>
            <person name="Gardner M.J."/>
            <person name="Carucci D.J."/>
        </authorList>
    </citation>
    <scope>NUCLEOTIDE SEQUENCE [LARGE SCALE GENOMIC DNA]</scope>
    <source>
        <strain evidence="1 2">17XNL</strain>
    </source>
</reference>
<keyword evidence="2" id="KW-1185">Reference proteome</keyword>